<accession>A0A5N6E8P7</accession>
<keyword evidence="3" id="KW-1185">Reference proteome</keyword>
<protein>
    <submittedName>
        <fullName evidence="2">Uncharacterized protein</fullName>
    </submittedName>
</protein>
<reference evidence="2 3" key="1">
    <citation type="submission" date="2019-04" db="EMBL/GenBank/DDBJ databases">
        <title>Fungal friends and foes A comparative genomics study of 23 Aspergillus species from section Flavi.</title>
        <authorList>
            <consortium name="DOE Joint Genome Institute"/>
            <person name="Kjaerbolling I."/>
            <person name="Vesth T.C."/>
            <person name="Frisvad J.C."/>
            <person name="Nybo J.L."/>
            <person name="Theobald S."/>
            <person name="Kildgaard S."/>
            <person name="Petersen T.I."/>
            <person name="Kuo A."/>
            <person name="Sato A."/>
            <person name="Lyhne E.K."/>
            <person name="Kogle M.E."/>
            <person name="Wiebenga A."/>
            <person name="Kun R.S."/>
            <person name="Lubbers R.J."/>
            <person name="Makela M.R."/>
            <person name="Barry K."/>
            <person name="Chovatia M."/>
            <person name="Clum A."/>
            <person name="Daum C."/>
            <person name="Haridas S."/>
            <person name="He G."/>
            <person name="LaButti K."/>
            <person name="Lipzen A."/>
            <person name="Mondo S."/>
            <person name="Pangilinan J."/>
            <person name="Riley R."/>
            <person name="Salamov A."/>
            <person name="Simmons B.A."/>
            <person name="Magnuson J.K."/>
            <person name="Henrissat B."/>
            <person name="Mortensen U.H."/>
            <person name="Larsen T.O."/>
            <person name="De vries R.P."/>
            <person name="Grigoriev I.V."/>
            <person name="Machida M."/>
            <person name="Baker S.E."/>
            <person name="Andersen M.R."/>
        </authorList>
    </citation>
    <scope>NUCLEOTIDE SEQUENCE [LARGE SCALE GENOMIC DNA]</scope>
    <source>
        <strain evidence="2 3">CBS 126849</strain>
    </source>
</reference>
<evidence type="ECO:0000256" key="1">
    <source>
        <dbReference type="SAM" id="MobiDB-lite"/>
    </source>
</evidence>
<evidence type="ECO:0000313" key="2">
    <source>
        <dbReference type="EMBL" id="KAB8212780.1"/>
    </source>
</evidence>
<dbReference type="EMBL" id="ML733893">
    <property type="protein sequence ID" value="KAB8212780.1"/>
    <property type="molecule type" value="Genomic_DNA"/>
</dbReference>
<sequence>MSSSDDSLKELQDGIPIDPLILANDGPWEISDLHQPVLQDDSLIDSETICQYPEPPPILHHVPEHYRVFQRTASQPEWEYSNKGSLSRSRAHPESWTITPIL</sequence>
<proteinExistence type="predicted"/>
<organism evidence="2 3">
    <name type="scientific">Aspergillus novoparasiticus</name>
    <dbReference type="NCBI Taxonomy" id="986946"/>
    <lineage>
        <taxon>Eukaryota</taxon>
        <taxon>Fungi</taxon>
        <taxon>Dikarya</taxon>
        <taxon>Ascomycota</taxon>
        <taxon>Pezizomycotina</taxon>
        <taxon>Eurotiomycetes</taxon>
        <taxon>Eurotiomycetidae</taxon>
        <taxon>Eurotiales</taxon>
        <taxon>Aspergillaceae</taxon>
        <taxon>Aspergillus</taxon>
        <taxon>Aspergillus subgen. Circumdati</taxon>
    </lineage>
</organism>
<dbReference type="Proteomes" id="UP000326799">
    <property type="component" value="Unassembled WGS sequence"/>
</dbReference>
<dbReference type="AlphaFoldDB" id="A0A5N6E8P7"/>
<name>A0A5N6E8P7_9EURO</name>
<gene>
    <name evidence="2" type="ORF">BDV33DRAFT_210873</name>
</gene>
<evidence type="ECO:0000313" key="3">
    <source>
        <dbReference type="Proteomes" id="UP000326799"/>
    </source>
</evidence>
<feature type="region of interest" description="Disordered" evidence="1">
    <location>
        <begin position="80"/>
        <end position="102"/>
    </location>
</feature>